<dbReference type="SUPFAM" id="SSF48225">
    <property type="entry name" value="Seven-hairpin glycosidases"/>
    <property type="match status" value="1"/>
</dbReference>
<keyword evidence="6" id="KW-0732">Signal</keyword>
<keyword evidence="8" id="KW-1185">Reference proteome</keyword>
<dbReference type="Pfam" id="PF01532">
    <property type="entry name" value="Glyco_hydro_47"/>
    <property type="match status" value="1"/>
</dbReference>
<dbReference type="InterPro" id="IPR036026">
    <property type="entry name" value="Seven-hairpin_glycosidases"/>
</dbReference>
<dbReference type="PRINTS" id="PR00747">
    <property type="entry name" value="GLYHDRLASE47"/>
</dbReference>
<dbReference type="EMBL" id="VTPC01091220">
    <property type="protein sequence ID" value="KAF2879152.1"/>
    <property type="molecule type" value="Genomic_DNA"/>
</dbReference>
<dbReference type="GO" id="GO:0005509">
    <property type="term" value="F:calcium ion binding"/>
    <property type="evidence" value="ECO:0007669"/>
    <property type="project" value="InterPro"/>
</dbReference>
<feature type="chain" id="PRO_5035454936" description="alpha-1,2-Mannosidase" evidence="6">
    <location>
        <begin position="30"/>
        <end position="195"/>
    </location>
</feature>
<reference evidence="7" key="1">
    <citation type="submission" date="2019-08" db="EMBL/GenBank/DDBJ databases">
        <title>The genome of the North American firefly Photinus pyralis.</title>
        <authorList>
            <consortium name="Photinus pyralis genome working group"/>
            <person name="Fallon T.R."/>
            <person name="Sander Lower S.E."/>
            <person name="Weng J.-K."/>
        </authorList>
    </citation>
    <scope>NUCLEOTIDE SEQUENCE</scope>
    <source>
        <strain evidence="7">TRF0915ILg1</strain>
        <tissue evidence="7">Whole body</tissue>
    </source>
</reference>
<dbReference type="InterPro" id="IPR012341">
    <property type="entry name" value="6hp_glycosidase-like_sf"/>
</dbReference>
<dbReference type="AlphaFoldDB" id="A0A8K0C5K8"/>
<proteinExistence type="inferred from homology"/>
<gene>
    <name evidence="7" type="ORF">ILUMI_27004</name>
</gene>
<dbReference type="Gene3D" id="1.50.10.10">
    <property type="match status" value="1"/>
</dbReference>
<comment type="similarity">
    <text evidence="2 5">Belongs to the glycosyl hydrolase 47 family.</text>
</comment>
<dbReference type="GO" id="GO:0005975">
    <property type="term" value="P:carbohydrate metabolic process"/>
    <property type="evidence" value="ECO:0007669"/>
    <property type="project" value="InterPro"/>
</dbReference>
<dbReference type="PANTHER" id="PTHR45679">
    <property type="entry name" value="ER DEGRADATION-ENHANCING ALPHA-MANNOSIDASE-LIKE PROTEIN 2"/>
    <property type="match status" value="1"/>
</dbReference>
<dbReference type="EC" id="3.2.1.-" evidence="5"/>
<dbReference type="GO" id="GO:1904380">
    <property type="term" value="P:endoplasmic reticulum mannose trimming"/>
    <property type="evidence" value="ECO:0007669"/>
    <property type="project" value="InterPro"/>
</dbReference>
<comment type="subcellular location">
    <subcellularLocation>
        <location evidence="1">Endoplasmic reticulum</location>
    </subcellularLocation>
</comment>
<feature type="non-terminal residue" evidence="7">
    <location>
        <position position="1"/>
    </location>
</feature>
<keyword evidence="4" id="KW-0325">Glycoprotein</keyword>
<keyword evidence="5" id="KW-0378">Hydrolase</keyword>
<dbReference type="OrthoDB" id="8118055at2759"/>
<evidence type="ECO:0000256" key="5">
    <source>
        <dbReference type="RuleBase" id="RU361193"/>
    </source>
</evidence>
<evidence type="ECO:0000256" key="1">
    <source>
        <dbReference type="ARBA" id="ARBA00004240"/>
    </source>
</evidence>
<dbReference type="GO" id="GO:0004571">
    <property type="term" value="F:mannosyl-oligosaccharide 1,2-alpha-mannosidase activity"/>
    <property type="evidence" value="ECO:0007669"/>
    <property type="project" value="InterPro"/>
</dbReference>
<feature type="signal peptide" evidence="6">
    <location>
        <begin position="1"/>
        <end position="29"/>
    </location>
</feature>
<dbReference type="InterPro" id="IPR001382">
    <property type="entry name" value="Glyco_hydro_47"/>
</dbReference>
<accession>A0A8K0C5K8</accession>
<dbReference type="GO" id="GO:0016020">
    <property type="term" value="C:membrane"/>
    <property type="evidence" value="ECO:0007669"/>
    <property type="project" value="InterPro"/>
</dbReference>
<evidence type="ECO:0000256" key="3">
    <source>
        <dbReference type="ARBA" id="ARBA00022824"/>
    </source>
</evidence>
<dbReference type="InterPro" id="IPR044674">
    <property type="entry name" value="EDEM1/2/3"/>
</dbReference>
<dbReference type="PANTHER" id="PTHR45679:SF2">
    <property type="entry name" value="ER DEGRADATION-ENHANCING ALPHA-MANNOSIDASE-LIKE PROTEIN 3"/>
    <property type="match status" value="1"/>
</dbReference>
<evidence type="ECO:0000313" key="8">
    <source>
        <dbReference type="Proteomes" id="UP000801492"/>
    </source>
</evidence>
<comment type="caution">
    <text evidence="7">The sequence shown here is derived from an EMBL/GenBank/DDBJ whole genome shotgun (WGS) entry which is preliminary data.</text>
</comment>
<keyword evidence="5" id="KW-0326">Glycosidase</keyword>
<evidence type="ECO:0000256" key="2">
    <source>
        <dbReference type="ARBA" id="ARBA00007658"/>
    </source>
</evidence>
<evidence type="ECO:0000256" key="6">
    <source>
        <dbReference type="SAM" id="SignalP"/>
    </source>
</evidence>
<sequence>MFCSSTFVVIRYLVSISVIFLFNSQQCYCEETVPMLKRERLALRDEARDMFYHAYRAYMENAYPADELMPLSCAGRYRGLTPNRGDIDDSLGNFSLTLIDTLDTLVILGDLEEFDHAVKLVIRDVSFDNDVVVSVFETNIRVLGGLLSAHILAGYLQQRAEVLQWYRGELLNMAKDLGYRLLPAFNTTTGIPHSR</sequence>
<evidence type="ECO:0000313" key="7">
    <source>
        <dbReference type="EMBL" id="KAF2879152.1"/>
    </source>
</evidence>
<keyword evidence="3" id="KW-0256">Endoplasmic reticulum</keyword>
<dbReference type="GO" id="GO:0044322">
    <property type="term" value="C:endoplasmic reticulum quality control compartment"/>
    <property type="evidence" value="ECO:0007669"/>
    <property type="project" value="GOC"/>
</dbReference>
<protein>
    <recommendedName>
        <fullName evidence="5">alpha-1,2-Mannosidase</fullName>
        <ecNumber evidence="5">3.2.1.-</ecNumber>
    </recommendedName>
</protein>
<organism evidence="7 8">
    <name type="scientific">Ignelater luminosus</name>
    <name type="common">Cucubano</name>
    <name type="synonym">Pyrophorus luminosus</name>
    <dbReference type="NCBI Taxonomy" id="2038154"/>
    <lineage>
        <taxon>Eukaryota</taxon>
        <taxon>Metazoa</taxon>
        <taxon>Ecdysozoa</taxon>
        <taxon>Arthropoda</taxon>
        <taxon>Hexapoda</taxon>
        <taxon>Insecta</taxon>
        <taxon>Pterygota</taxon>
        <taxon>Neoptera</taxon>
        <taxon>Endopterygota</taxon>
        <taxon>Coleoptera</taxon>
        <taxon>Polyphaga</taxon>
        <taxon>Elateriformia</taxon>
        <taxon>Elateroidea</taxon>
        <taxon>Elateridae</taxon>
        <taxon>Agrypninae</taxon>
        <taxon>Pyrophorini</taxon>
        <taxon>Ignelater</taxon>
    </lineage>
</organism>
<dbReference type="Proteomes" id="UP000801492">
    <property type="component" value="Unassembled WGS sequence"/>
</dbReference>
<evidence type="ECO:0000256" key="4">
    <source>
        <dbReference type="ARBA" id="ARBA00023180"/>
    </source>
</evidence>
<name>A0A8K0C5K8_IGNLU</name>